<keyword evidence="3 5" id="KW-0807">Transducer</keyword>
<dbReference type="PROSITE" id="PS50885">
    <property type="entry name" value="HAMP"/>
    <property type="match status" value="1"/>
</dbReference>
<dbReference type="PRINTS" id="PR00260">
    <property type="entry name" value="CHEMTRNSDUCR"/>
</dbReference>
<evidence type="ECO:0000256" key="2">
    <source>
        <dbReference type="ARBA" id="ARBA00022519"/>
    </source>
</evidence>
<evidence type="ECO:0000259" key="8">
    <source>
        <dbReference type="PROSITE" id="PS50885"/>
    </source>
</evidence>
<dbReference type="Gene3D" id="1.10.287.950">
    <property type="entry name" value="Methyl-accepting chemotaxis protein"/>
    <property type="match status" value="1"/>
</dbReference>
<dbReference type="InterPro" id="IPR003660">
    <property type="entry name" value="HAMP_dom"/>
</dbReference>
<comment type="subcellular location">
    <subcellularLocation>
        <location evidence="1">Cell inner membrane</location>
        <topology evidence="1">Multi-pass membrane protein</topology>
    </subcellularLocation>
</comment>
<feature type="domain" description="T-SNARE coiled-coil homology" evidence="7">
    <location>
        <begin position="465"/>
        <end position="517"/>
    </location>
</feature>
<organism evidence="9 10">
    <name type="scientific">Elstera cyanobacteriorum</name>
    <dbReference type="NCBI Taxonomy" id="2022747"/>
    <lineage>
        <taxon>Bacteria</taxon>
        <taxon>Pseudomonadati</taxon>
        <taxon>Pseudomonadota</taxon>
        <taxon>Alphaproteobacteria</taxon>
        <taxon>Rhodospirillales</taxon>
        <taxon>Rhodospirillaceae</taxon>
        <taxon>Elstera</taxon>
    </lineage>
</organism>
<keyword evidence="2" id="KW-0472">Membrane</keyword>
<dbReference type="SMART" id="SM00304">
    <property type="entry name" value="HAMP"/>
    <property type="match status" value="1"/>
</dbReference>
<dbReference type="InterPro" id="IPR004089">
    <property type="entry name" value="MCPsignal_dom"/>
</dbReference>
<dbReference type="InterPro" id="IPR000727">
    <property type="entry name" value="T_SNARE_dom"/>
</dbReference>
<dbReference type="GO" id="GO:0004888">
    <property type="term" value="F:transmembrane signaling receptor activity"/>
    <property type="evidence" value="ECO:0007669"/>
    <property type="project" value="InterPro"/>
</dbReference>
<dbReference type="AlphaFoldDB" id="A0A255XNX3"/>
<feature type="domain" description="HAMP" evidence="8">
    <location>
        <begin position="209"/>
        <end position="262"/>
    </location>
</feature>
<protein>
    <recommendedName>
        <fullName evidence="11">Methyl-accepting chemotaxis protein</fullName>
    </recommendedName>
</protein>
<keyword evidence="10" id="KW-1185">Reference proteome</keyword>
<dbReference type="Pfam" id="PF00672">
    <property type="entry name" value="HAMP"/>
    <property type="match status" value="1"/>
</dbReference>
<dbReference type="PANTHER" id="PTHR32089">
    <property type="entry name" value="METHYL-ACCEPTING CHEMOTAXIS PROTEIN MCPB"/>
    <property type="match status" value="1"/>
</dbReference>
<evidence type="ECO:0008006" key="11">
    <source>
        <dbReference type="Google" id="ProtNLM"/>
    </source>
</evidence>
<sequence>MKIGQKVVGVVIFLCILIGGMVALAVATLRDATDRFEIVSQATQQVYSAGRATSHLLSFARTVEYMPLDINSGDRAAIEAAATDELGRLRERLEQLERNGAGDEDLTTVKEFRERLAGYEQAYLAIVTLTKDGAAEGRTKAQEDVLAQRRTVAALRRKLIEIEDRNSKIVNASKSDFRLSADQSDKALKGFGIAGIVLGLLGSLLVARRGITGPLARITEAMGRVANGDLALEVPGRTRRDELGRLAEALDRFKAQAEANLRLEAERRAAEQAAAEAKREAMLTLAQQFETSIGALVTETLEASEGLGQRAQILSVTAEAAARQASEAASAADQTTSNVQTVASATEELSSSISEITRQAGQSVELAEEGVEAATATSSTIGILAENTQRIGNVVRLIQEIAEQTNLLALNATIEAARAGDAGRGFAVVAGEVKNLASQTARATAEIQAQIAAIQAETGSAVAMVTRISDVIRRMNDLSTSVAAAVGQQGAATGEIARNVQEAAAGTDVVTANVNRMHGAANDTGSAALAVNSAAEGLNRTASDLNAAVAAFLSSIRAA</sequence>
<accession>A0A255XNX3</accession>
<keyword evidence="2" id="KW-0997">Cell inner membrane</keyword>
<dbReference type="PANTHER" id="PTHR32089:SF112">
    <property type="entry name" value="LYSOZYME-LIKE PROTEIN-RELATED"/>
    <property type="match status" value="1"/>
</dbReference>
<gene>
    <name evidence="9" type="ORF">CHR90_13960</name>
</gene>
<dbReference type="Gene3D" id="6.10.340.10">
    <property type="match status" value="1"/>
</dbReference>
<dbReference type="SUPFAM" id="SSF58104">
    <property type="entry name" value="Methyl-accepting chemotaxis protein (MCP) signaling domain"/>
    <property type="match status" value="1"/>
</dbReference>
<dbReference type="GO" id="GO:0005886">
    <property type="term" value="C:plasma membrane"/>
    <property type="evidence" value="ECO:0007669"/>
    <property type="project" value="UniProtKB-SubCell"/>
</dbReference>
<evidence type="ECO:0000313" key="9">
    <source>
        <dbReference type="EMBL" id="OYQ18064.1"/>
    </source>
</evidence>
<dbReference type="GO" id="GO:0007165">
    <property type="term" value="P:signal transduction"/>
    <property type="evidence" value="ECO:0007669"/>
    <property type="project" value="UniProtKB-KW"/>
</dbReference>
<name>A0A255XNX3_9PROT</name>
<evidence type="ECO:0000313" key="10">
    <source>
        <dbReference type="Proteomes" id="UP000216361"/>
    </source>
</evidence>
<evidence type="ECO:0000259" key="7">
    <source>
        <dbReference type="PROSITE" id="PS50192"/>
    </source>
</evidence>
<reference evidence="9 10" key="1">
    <citation type="submission" date="2017-07" db="EMBL/GenBank/DDBJ databases">
        <title>Elstera cyanobacteriorum sp. nov., a novel bacterium isolated from cyanobacterial aggregates in a eutrophic lake.</title>
        <authorList>
            <person name="Cai H."/>
        </authorList>
    </citation>
    <scope>NUCLEOTIDE SEQUENCE [LARGE SCALE GENOMIC DNA]</scope>
    <source>
        <strain evidence="9 10">TH019</strain>
    </source>
</reference>
<evidence type="ECO:0000256" key="4">
    <source>
        <dbReference type="ARBA" id="ARBA00029447"/>
    </source>
</evidence>
<dbReference type="OrthoDB" id="3289104at2"/>
<dbReference type="PROSITE" id="PS50192">
    <property type="entry name" value="T_SNARE"/>
    <property type="match status" value="1"/>
</dbReference>
<evidence type="ECO:0000259" key="6">
    <source>
        <dbReference type="PROSITE" id="PS50111"/>
    </source>
</evidence>
<dbReference type="CDD" id="cd06225">
    <property type="entry name" value="HAMP"/>
    <property type="match status" value="1"/>
</dbReference>
<dbReference type="RefSeq" id="WP_094409626.1">
    <property type="nucleotide sequence ID" value="NZ_BMJZ01000002.1"/>
</dbReference>
<dbReference type="InterPro" id="IPR004090">
    <property type="entry name" value="Chemotax_Me-accpt_rcpt"/>
</dbReference>
<keyword evidence="2" id="KW-1003">Cell membrane</keyword>
<evidence type="ECO:0000256" key="1">
    <source>
        <dbReference type="ARBA" id="ARBA00004429"/>
    </source>
</evidence>
<comment type="caution">
    <text evidence="9">The sequence shown here is derived from an EMBL/GenBank/DDBJ whole genome shotgun (WGS) entry which is preliminary data.</text>
</comment>
<dbReference type="GO" id="GO:0006935">
    <property type="term" value="P:chemotaxis"/>
    <property type="evidence" value="ECO:0007669"/>
    <property type="project" value="InterPro"/>
</dbReference>
<dbReference type="SMART" id="SM00283">
    <property type="entry name" value="MA"/>
    <property type="match status" value="1"/>
</dbReference>
<feature type="domain" description="Methyl-accepting transducer" evidence="6">
    <location>
        <begin position="303"/>
        <end position="539"/>
    </location>
</feature>
<dbReference type="Proteomes" id="UP000216361">
    <property type="component" value="Unassembled WGS sequence"/>
</dbReference>
<proteinExistence type="inferred from homology"/>
<evidence type="ECO:0000256" key="3">
    <source>
        <dbReference type="ARBA" id="ARBA00023224"/>
    </source>
</evidence>
<evidence type="ECO:0000256" key="5">
    <source>
        <dbReference type="PROSITE-ProRule" id="PRU00284"/>
    </source>
</evidence>
<dbReference type="Pfam" id="PF00015">
    <property type="entry name" value="MCPsignal"/>
    <property type="match status" value="1"/>
</dbReference>
<comment type="similarity">
    <text evidence="4">Belongs to the methyl-accepting chemotaxis (MCP) protein family.</text>
</comment>
<dbReference type="PROSITE" id="PS50111">
    <property type="entry name" value="CHEMOTAXIS_TRANSDUC_2"/>
    <property type="match status" value="1"/>
</dbReference>
<dbReference type="EMBL" id="NOXS01000033">
    <property type="protein sequence ID" value="OYQ18064.1"/>
    <property type="molecule type" value="Genomic_DNA"/>
</dbReference>